<accession>D7TIH6</accession>
<dbReference type="PaxDb" id="29760-VIT_08s0007g06050.t01"/>
<dbReference type="HOGENOM" id="CLU_2296853_0_0_1"/>
<protein>
    <submittedName>
        <fullName evidence="1">Uncharacterized protein</fullName>
    </submittedName>
</protein>
<dbReference type="AlphaFoldDB" id="D7TIH6"/>
<keyword evidence="2" id="KW-1185">Reference proteome</keyword>
<dbReference type="InParanoid" id="D7TIH6"/>
<evidence type="ECO:0000313" key="2">
    <source>
        <dbReference type="Proteomes" id="UP000009183"/>
    </source>
</evidence>
<name>D7TIH6_VITVI</name>
<gene>
    <name evidence="1" type="ordered locus">VIT_08s0007g06050</name>
</gene>
<sequence>MPILRMCGNYYMFSNIPCEFRDAFCLSFTDLSSWTPDRGPLSMVLGRSLNFEVGGIIDDDKHLLSHPLLVKSSDNYGILFYFLPQCSFLCAAKTRDFYWIF</sequence>
<organism evidence="1 2">
    <name type="scientific">Vitis vinifera</name>
    <name type="common">Grape</name>
    <dbReference type="NCBI Taxonomy" id="29760"/>
    <lineage>
        <taxon>Eukaryota</taxon>
        <taxon>Viridiplantae</taxon>
        <taxon>Streptophyta</taxon>
        <taxon>Embryophyta</taxon>
        <taxon>Tracheophyta</taxon>
        <taxon>Spermatophyta</taxon>
        <taxon>Magnoliopsida</taxon>
        <taxon>eudicotyledons</taxon>
        <taxon>Gunneridae</taxon>
        <taxon>Pentapetalae</taxon>
        <taxon>rosids</taxon>
        <taxon>Vitales</taxon>
        <taxon>Vitaceae</taxon>
        <taxon>Viteae</taxon>
        <taxon>Vitis</taxon>
    </lineage>
</organism>
<dbReference type="EMBL" id="FN595991">
    <property type="protein sequence ID" value="CBI30052.3"/>
    <property type="molecule type" value="Genomic_DNA"/>
</dbReference>
<evidence type="ECO:0000313" key="1">
    <source>
        <dbReference type="EMBL" id="CBI30052.3"/>
    </source>
</evidence>
<dbReference type="Proteomes" id="UP000009183">
    <property type="component" value="Chromosome 8"/>
</dbReference>
<reference evidence="2" key="1">
    <citation type="journal article" date="2007" name="Nature">
        <title>The grapevine genome sequence suggests ancestral hexaploidization in major angiosperm phyla.</title>
        <authorList>
            <consortium name="The French-Italian Public Consortium for Grapevine Genome Characterization."/>
            <person name="Jaillon O."/>
            <person name="Aury J.-M."/>
            <person name="Noel B."/>
            <person name="Policriti A."/>
            <person name="Clepet C."/>
            <person name="Casagrande A."/>
            <person name="Choisne N."/>
            <person name="Aubourg S."/>
            <person name="Vitulo N."/>
            <person name="Jubin C."/>
            <person name="Vezzi A."/>
            <person name="Legeai F."/>
            <person name="Hugueney P."/>
            <person name="Dasilva C."/>
            <person name="Horner D."/>
            <person name="Mica E."/>
            <person name="Jublot D."/>
            <person name="Poulain J."/>
            <person name="Bruyere C."/>
            <person name="Billault A."/>
            <person name="Segurens B."/>
            <person name="Gouyvenoux M."/>
            <person name="Ugarte E."/>
            <person name="Cattonaro F."/>
            <person name="Anthouard V."/>
            <person name="Vico V."/>
            <person name="Del Fabbro C."/>
            <person name="Alaux M."/>
            <person name="Di Gaspero G."/>
            <person name="Dumas V."/>
            <person name="Felice N."/>
            <person name="Paillard S."/>
            <person name="Juman I."/>
            <person name="Moroldo M."/>
            <person name="Scalabrin S."/>
            <person name="Canaguier A."/>
            <person name="Le Clainche I."/>
            <person name="Malacrida G."/>
            <person name="Durand E."/>
            <person name="Pesole G."/>
            <person name="Laucou V."/>
            <person name="Chatelet P."/>
            <person name="Merdinoglu D."/>
            <person name="Delledonne M."/>
            <person name="Pezzotti M."/>
            <person name="Lecharny A."/>
            <person name="Scarpelli C."/>
            <person name="Artiguenave F."/>
            <person name="Pe M.E."/>
            <person name="Valle G."/>
            <person name="Morgante M."/>
            <person name="Caboche M."/>
            <person name="Adam-Blondon A.-F."/>
            <person name="Weissenbach J."/>
            <person name="Quetier F."/>
            <person name="Wincker P."/>
        </authorList>
    </citation>
    <scope>NUCLEOTIDE SEQUENCE [LARGE SCALE GENOMIC DNA]</scope>
    <source>
        <strain evidence="2">cv. Pinot noir / PN40024</strain>
    </source>
</reference>
<proteinExistence type="predicted"/>